<sequence length="321" mass="34155">GIEVDATIAGPTNASISGANEAKEGTQVALTASATVANGRKIKGYEWRVDGGAAQTTTDASYEFKARSFDANKPNSVISLVVIDSANNRSQAVTKNVKITADASIKPGKPTLQAPDKVKEGDTFTLSASAQANGGRTIKAYEWSVDGQVIAGATGSSLQRTAPAFSSSKPSYNYSVVAIDSADQRSVATSANISIEQKSSTELLWTVNLAGQTVSDIVRYLNVSAYFIHRGNNASFAAEGNQIRVTCKNGYTVTPKYPGQKKELVAATMYGSYMEDMPKWTDVHLASWFSSQGIDNNGKDIRSVIGSNLAYLWSYGCYPPL</sequence>
<dbReference type="InterPro" id="IPR013783">
    <property type="entry name" value="Ig-like_fold"/>
</dbReference>
<evidence type="ECO:0000313" key="2">
    <source>
        <dbReference type="Proteomes" id="UP000469081"/>
    </source>
</evidence>
<name>A0A6I4RYM2_FRATU</name>
<gene>
    <name evidence="1" type="ORF">FNC33_09150</name>
</gene>
<dbReference type="Proteomes" id="UP000469081">
    <property type="component" value="Unassembled WGS sequence"/>
</dbReference>
<comment type="caution">
    <text evidence="1">The sequence shown here is derived from an EMBL/GenBank/DDBJ whole genome shotgun (WGS) entry which is preliminary data.</text>
</comment>
<evidence type="ECO:0000313" key="1">
    <source>
        <dbReference type="EMBL" id="MWZ40688.1"/>
    </source>
</evidence>
<reference evidence="1 2" key="1">
    <citation type="submission" date="2019-06" db="EMBL/GenBank/DDBJ databases">
        <title>Phylogeography and genetic diversity of Francisella tularensis subsp. holarctica in France (1947-2018).</title>
        <authorList>
            <person name="Kevin M."/>
            <person name="Madani N."/>
            <person name="Maurin M."/>
        </authorList>
    </citation>
    <scope>NUCLEOTIDE SEQUENCE [LARGE SCALE GENOMIC DNA]</scope>
    <source>
        <strain evidence="1 2">ATCC 15482</strain>
    </source>
</reference>
<dbReference type="EMBL" id="VJEZ01000018">
    <property type="protein sequence ID" value="MWZ40688.1"/>
    <property type="molecule type" value="Genomic_DNA"/>
</dbReference>
<feature type="non-terminal residue" evidence="1">
    <location>
        <position position="1"/>
    </location>
</feature>
<dbReference type="Gene3D" id="2.60.40.10">
    <property type="entry name" value="Immunoglobulins"/>
    <property type="match status" value="2"/>
</dbReference>
<organism evidence="1 2">
    <name type="scientific">Francisella tularensis</name>
    <dbReference type="NCBI Taxonomy" id="263"/>
    <lineage>
        <taxon>Bacteria</taxon>
        <taxon>Pseudomonadati</taxon>
        <taxon>Pseudomonadota</taxon>
        <taxon>Gammaproteobacteria</taxon>
        <taxon>Thiotrichales</taxon>
        <taxon>Francisellaceae</taxon>
        <taxon>Francisella</taxon>
    </lineage>
</organism>
<proteinExistence type="predicted"/>
<protein>
    <submittedName>
        <fullName evidence="1">Uncharacterized protein</fullName>
    </submittedName>
</protein>
<accession>A0A6I4RYM2</accession>
<dbReference type="AlphaFoldDB" id="A0A6I4RYM2"/>